<keyword evidence="2" id="KW-1185">Reference proteome</keyword>
<evidence type="ECO:0000313" key="2">
    <source>
        <dbReference type="Proteomes" id="UP000324222"/>
    </source>
</evidence>
<name>A0A5B7EH52_PORTR</name>
<gene>
    <name evidence="1" type="ORF">E2C01_026051</name>
</gene>
<accession>A0A5B7EH52</accession>
<organism evidence="1 2">
    <name type="scientific">Portunus trituberculatus</name>
    <name type="common">Swimming crab</name>
    <name type="synonym">Neptunus trituberculatus</name>
    <dbReference type="NCBI Taxonomy" id="210409"/>
    <lineage>
        <taxon>Eukaryota</taxon>
        <taxon>Metazoa</taxon>
        <taxon>Ecdysozoa</taxon>
        <taxon>Arthropoda</taxon>
        <taxon>Crustacea</taxon>
        <taxon>Multicrustacea</taxon>
        <taxon>Malacostraca</taxon>
        <taxon>Eumalacostraca</taxon>
        <taxon>Eucarida</taxon>
        <taxon>Decapoda</taxon>
        <taxon>Pleocyemata</taxon>
        <taxon>Brachyura</taxon>
        <taxon>Eubrachyura</taxon>
        <taxon>Portunoidea</taxon>
        <taxon>Portunidae</taxon>
        <taxon>Portuninae</taxon>
        <taxon>Portunus</taxon>
    </lineage>
</organism>
<reference evidence="1 2" key="1">
    <citation type="submission" date="2019-05" db="EMBL/GenBank/DDBJ databases">
        <title>Another draft genome of Portunus trituberculatus and its Hox gene families provides insights of decapod evolution.</title>
        <authorList>
            <person name="Jeong J.-H."/>
            <person name="Song I."/>
            <person name="Kim S."/>
            <person name="Choi T."/>
            <person name="Kim D."/>
            <person name="Ryu S."/>
            <person name="Kim W."/>
        </authorList>
    </citation>
    <scope>NUCLEOTIDE SEQUENCE [LARGE SCALE GENOMIC DNA]</scope>
    <source>
        <tissue evidence="1">Muscle</tissue>
    </source>
</reference>
<proteinExistence type="predicted"/>
<comment type="caution">
    <text evidence="1">The sequence shown here is derived from an EMBL/GenBank/DDBJ whole genome shotgun (WGS) entry which is preliminary data.</text>
</comment>
<dbReference type="AlphaFoldDB" id="A0A5B7EH52"/>
<sequence>MYRRVTLTADRCGATSSNTTARKCTCCVDGWDGMDHPLLVGGLLGADGFIELRGGLVGRLECVAPPSSGPQLTNHHHCTGAVKFHHQKLHASADKLQA</sequence>
<dbReference type="EMBL" id="VSRR010002681">
    <property type="protein sequence ID" value="MPC32725.1"/>
    <property type="molecule type" value="Genomic_DNA"/>
</dbReference>
<evidence type="ECO:0000313" key="1">
    <source>
        <dbReference type="EMBL" id="MPC32725.1"/>
    </source>
</evidence>
<protein>
    <submittedName>
        <fullName evidence="1">Uncharacterized protein</fullName>
    </submittedName>
</protein>
<dbReference type="Proteomes" id="UP000324222">
    <property type="component" value="Unassembled WGS sequence"/>
</dbReference>